<dbReference type="InterPro" id="IPR008995">
    <property type="entry name" value="Mo/tungstate-bd_C_term_dom"/>
</dbReference>
<dbReference type="PROSITE" id="PS00211">
    <property type="entry name" value="ABC_TRANSPORTER_1"/>
    <property type="match status" value="1"/>
</dbReference>
<dbReference type="EMBL" id="JASJEV010000004">
    <property type="protein sequence ID" value="MDJ1158155.1"/>
    <property type="molecule type" value="Genomic_DNA"/>
</dbReference>
<comment type="similarity">
    <text evidence="1">Belongs to the ABC transporter superfamily.</text>
</comment>
<dbReference type="InterPro" id="IPR003593">
    <property type="entry name" value="AAA+_ATPase"/>
</dbReference>
<dbReference type="InterPro" id="IPR024765">
    <property type="entry name" value="TOBE-like"/>
</dbReference>
<dbReference type="Proteomes" id="UP001321492">
    <property type="component" value="Unassembled WGS sequence"/>
</dbReference>
<dbReference type="Pfam" id="PF12857">
    <property type="entry name" value="TOBE_3"/>
    <property type="match status" value="1"/>
</dbReference>
<accession>A0ABT7AGC2</accession>
<protein>
    <submittedName>
        <fullName evidence="10">Sulfate/molybdate ABC transporter ATP-binding protein</fullName>
    </submittedName>
</protein>
<dbReference type="GO" id="GO:0005524">
    <property type="term" value="F:ATP binding"/>
    <property type="evidence" value="ECO:0007669"/>
    <property type="project" value="UniProtKB-KW"/>
</dbReference>
<keyword evidence="11" id="KW-1185">Reference proteome</keyword>
<dbReference type="SMART" id="SM00382">
    <property type="entry name" value="AAA"/>
    <property type="match status" value="1"/>
</dbReference>
<dbReference type="InterPro" id="IPR005666">
    <property type="entry name" value="Sulph_transpt1"/>
</dbReference>
<comment type="caution">
    <text evidence="10">The sequence shown here is derived from an EMBL/GenBank/DDBJ whole genome shotgun (WGS) entry which is preliminary data.</text>
</comment>
<evidence type="ECO:0000256" key="7">
    <source>
        <dbReference type="ARBA" id="ARBA00023032"/>
    </source>
</evidence>
<keyword evidence="2" id="KW-0813">Transport</keyword>
<dbReference type="RefSeq" id="WP_283740156.1">
    <property type="nucleotide sequence ID" value="NZ_JASJEV010000004.1"/>
</dbReference>
<evidence type="ECO:0000256" key="3">
    <source>
        <dbReference type="ARBA" id="ARBA00022475"/>
    </source>
</evidence>
<dbReference type="InterPro" id="IPR003439">
    <property type="entry name" value="ABC_transporter-like_ATP-bd"/>
</dbReference>
<dbReference type="Pfam" id="PF00005">
    <property type="entry name" value="ABC_tran"/>
    <property type="match status" value="1"/>
</dbReference>
<keyword evidence="6" id="KW-1278">Translocase</keyword>
<organism evidence="10 11">
    <name type="scientific">Chelatococcus albus</name>
    <dbReference type="NCBI Taxonomy" id="3047466"/>
    <lineage>
        <taxon>Bacteria</taxon>
        <taxon>Pseudomonadati</taxon>
        <taxon>Pseudomonadota</taxon>
        <taxon>Alphaproteobacteria</taxon>
        <taxon>Hyphomicrobiales</taxon>
        <taxon>Chelatococcaceae</taxon>
        <taxon>Chelatococcus</taxon>
    </lineage>
</organism>
<evidence type="ECO:0000259" key="9">
    <source>
        <dbReference type="PROSITE" id="PS50893"/>
    </source>
</evidence>
<dbReference type="NCBIfam" id="TIGR00968">
    <property type="entry name" value="3a0106s01"/>
    <property type="match status" value="1"/>
</dbReference>
<evidence type="ECO:0000256" key="5">
    <source>
        <dbReference type="ARBA" id="ARBA00022840"/>
    </source>
</evidence>
<evidence type="ECO:0000313" key="11">
    <source>
        <dbReference type="Proteomes" id="UP001321492"/>
    </source>
</evidence>
<dbReference type="PROSITE" id="PS50893">
    <property type="entry name" value="ABC_TRANSPORTER_2"/>
    <property type="match status" value="1"/>
</dbReference>
<keyword evidence="5 10" id="KW-0067">ATP-binding</keyword>
<keyword evidence="8" id="KW-0472">Membrane</keyword>
<dbReference type="SUPFAM" id="SSF50331">
    <property type="entry name" value="MOP-like"/>
    <property type="match status" value="1"/>
</dbReference>
<dbReference type="PANTHER" id="PTHR42781">
    <property type="entry name" value="SPERMIDINE/PUTRESCINE IMPORT ATP-BINDING PROTEIN POTA"/>
    <property type="match status" value="1"/>
</dbReference>
<evidence type="ECO:0000313" key="10">
    <source>
        <dbReference type="EMBL" id="MDJ1158155.1"/>
    </source>
</evidence>
<evidence type="ECO:0000256" key="4">
    <source>
        <dbReference type="ARBA" id="ARBA00022741"/>
    </source>
</evidence>
<feature type="domain" description="ABC transporter" evidence="9">
    <location>
        <begin position="3"/>
        <end position="237"/>
    </location>
</feature>
<keyword evidence="7" id="KW-0764">Sulfate transport</keyword>
<reference evidence="10 11" key="1">
    <citation type="submission" date="2023-05" db="EMBL/GenBank/DDBJ databases">
        <title>Chelatococcus sp. nov., a moderately thermophilic bacterium isolated from hot spring microbial mat.</title>
        <authorList>
            <person name="Hu C.-J."/>
            <person name="Li W.-J."/>
        </authorList>
    </citation>
    <scope>NUCLEOTIDE SEQUENCE [LARGE SCALE GENOMIC DNA]</scope>
    <source>
        <strain evidence="10 11">SYSU G07232</strain>
    </source>
</reference>
<evidence type="ECO:0000256" key="8">
    <source>
        <dbReference type="ARBA" id="ARBA00023136"/>
    </source>
</evidence>
<sequence length="345" mass="37590">MDIRVAGIVKDYDGTAALRGVSLDIRTGELVALLGPSGSGKTTLLRVIAGLEIPSEGHVLFGGEDATGLSVQQRRVGFVFQHYALFRHMSVFDNVAYGLNVRRRAERPARDAIRRRVLDLLDLVQLSGLENRYPAQLSGGQRQRVALARALAVEPRVLLLDEPFGALDAKVRRELRRWLRDIHDRTGHTTVFVTHDQDEALELADRVAILNDGRLEQIGTADEVYDHPASPFVMSFVGDTARLPVEVREGRVLLGGTALDIEVAAADAGGGALYLRPTDVVLTNGDCSGLAGRVTSLRRTANGRRAEVRLDAGGNVLEVEVPTQRPLQVGDRIGLHILKARLFPA</sequence>
<evidence type="ECO:0000256" key="2">
    <source>
        <dbReference type="ARBA" id="ARBA00022448"/>
    </source>
</evidence>
<name>A0ABT7AGC2_9HYPH</name>
<dbReference type="Gene3D" id="3.40.50.300">
    <property type="entry name" value="P-loop containing nucleotide triphosphate hydrolases"/>
    <property type="match status" value="1"/>
</dbReference>
<dbReference type="InterPro" id="IPR017871">
    <property type="entry name" value="ABC_transporter-like_CS"/>
</dbReference>
<proteinExistence type="inferred from homology"/>
<dbReference type="SUPFAM" id="SSF52540">
    <property type="entry name" value="P-loop containing nucleoside triphosphate hydrolases"/>
    <property type="match status" value="1"/>
</dbReference>
<keyword evidence="3" id="KW-1003">Cell membrane</keyword>
<dbReference type="PANTHER" id="PTHR42781:SF4">
    <property type="entry name" value="SPERMIDINE_PUTRESCINE IMPORT ATP-BINDING PROTEIN POTA"/>
    <property type="match status" value="1"/>
</dbReference>
<evidence type="ECO:0000256" key="1">
    <source>
        <dbReference type="ARBA" id="ARBA00005417"/>
    </source>
</evidence>
<evidence type="ECO:0000256" key="6">
    <source>
        <dbReference type="ARBA" id="ARBA00022967"/>
    </source>
</evidence>
<keyword evidence="4" id="KW-0547">Nucleotide-binding</keyword>
<gene>
    <name evidence="10" type="ORF">QNA08_07910</name>
</gene>
<dbReference type="InterPro" id="IPR050093">
    <property type="entry name" value="ABC_SmlMolc_Importer"/>
</dbReference>
<dbReference type="InterPro" id="IPR027417">
    <property type="entry name" value="P-loop_NTPase"/>
</dbReference>